<gene>
    <name evidence="2" type="ORF">EV420DRAFT_1280541</name>
</gene>
<sequence length="776" mass="88373">MPYLTFDDLLTPHSTNKVISRPSEPVLSSVTTTCSGTPPQTSLSPTQISQQSDPKALSESHNVMLNQATTLERLIHYHPSTTLQYPETTSSPNSQIGHLFTVTKGSDIYNPLRDVAYSLGPPKGTRKPVYVFPLADSNGCAVPCARIFTTCQGLKMCPFSDPQLVRRPHLQATSEALHQQLQQDRSLVVEPTPEQYFQKTLSLWVAIRDGGCPYPAQELTSYTGYSYIVYVWLLFLPLYQFSLSFGLLRSCEHYNSQSLKKHFVNRSITDGPYNVDYLFALLNDDHQTILYWEQYAKHHGYGPLVPCNHVQNVTSVKVNSHTHCSPKDLTMYMTEMVALSCNAKFTAYIPLPEYRDQCPHTLVVCHSPHNHPIPLPTTTPEPIRQSLKTMLLSLEQELPDITPRRLLQHPLFWSYLAVQIPDMPLPMATDLHLAIVMQYPNGTGWNGIKSLLDIQNRTVPSKEHYIRHIEEMPWESLNDPDPGPLADDHGSFRLILCMSPSCSHDLLHAEYVESDISFKRVAGYKEFKLVGFDYIAKTGVVYCCALLNCQSAQAHQRLFDKIRQIVYLDTSKWLQYRHLHSPSLHERRGILHWGVDQDGGQARGLGLHLQAIAQKEIPLSQRDLHEPHRYLHELSEYEHVHRLLHLCWVHVERNIKKAKVTDEVKTIMRSLMCITHKNFDSAVYKIQVLGKTTGTNWVQDKIRSKFAFEAMCWEKSKLPLDIWKAGNSHTNLAEGLHADVNHEGIQCSLVGGIRCGQHFDMMRMKSQQVLLLLLII</sequence>
<reference evidence="2" key="1">
    <citation type="submission" date="2023-06" db="EMBL/GenBank/DDBJ databases">
        <authorList>
            <consortium name="Lawrence Berkeley National Laboratory"/>
            <person name="Ahrendt S."/>
            <person name="Sahu N."/>
            <person name="Indic B."/>
            <person name="Wong-Bajracharya J."/>
            <person name="Merenyi Z."/>
            <person name="Ke H.-M."/>
            <person name="Monk M."/>
            <person name="Kocsube S."/>
            <person name="Drula E."/>
            <person name="Lipzen A."/>
            <person name="Balint B."/>
            <person name="Henrissat B."/>
            <person name="Andreopoulos B."/>
            <person name="Martin F.M."/>
            <person name="Harder C.B."/>
            <person name="Rigling D."/>
            <person name="Ford K.L."/>
            <person name="Foster G.D."/>
            <person name="Pangilinan J."/>
            <person name="Papanicolaou A."/>
            <person name="Barry K."/>
            <person name="LaButti K."/>
            <person name="Viragh M."/>
            <person name="Koriabine M."/>
            <person name="Yan M."/>
            <person name="Riley R."/>
            <person name="Champramary S."/>
            <person name="Plett K.L."/>
            <person name="Tsai I.J."/>
            <person name="Slot J."/>
            <person name="Sipos G."/>
            <person name="Plett J."/>
            <person name="Nagy L.G."/>
            <person name="Grigoriev I.V."/>
        </authorList>
    </citation>
    <scope>NUCLEOTIDE SEQUENCE</scope>
    <source>
        <strain evidence="2">CCBAS 213</strain>
    </source>
</reference>
<protein>
    <submittedName>
        <fullName evidence="2">Uncharacterized protein</fullName>
    </submittedName>
</protein>
<feature type="region of interest" description="Disordered" evidence="1">
    <location>
        <begin position="23"/>
        <end position="58"/>
    </location>
</feature>
<dbReference type="RefSeq" id="XP_060322659.1">
    <property type="nucleotide sequence ID" value="XM_060468209.1"/>
</dbReference>
<dbReference type="AlphaFoldDB" id="A0AA39J934"/>
<evidence type="ECO:0000313" key="2">
    <source>
        <dbReference type="EMBL" id="KAK0437715.1"/>
    </source>
</evidence>
<accession>A0AA39J934</accession>
<organism evidence="2 3">
    <name type="scientific">Armillaria tabescens</name>
    <name type="common">Ringless honey mushroom</name>
    <name type="synonym">Agaricus tabescens</name>
    <dbReference type="NCBI Taxonomy" id="1929756"/>
    <lineage>
        <taxon>Eukaryota</taxon>
        <taxon>Fungi</taxon>
        <taxon>Dikarya</taxon>
        <taxon>Basidiomycota</taxon>
        <taxon>Agaricomycotina</taxon>
        <taxon>Agaricomycetes</taxon>
        <taxon>Agaricomycetidae</taxon>
        <taxon>Agaricales</taxon>
        <taxon>Marasmiineae</taxon>
        <taxon>Physalacriaceae</taxon>
        <taxon>Desarmillaria</taxon>
    </lineage>
</organism>
<comment type="caution">
    <text evidence="2">The sequence shown here is derived from an EMBL/GenBank/DDBJ whole genome shotgun (WGS) entry which is preliminary data.</text>
</comment>
<proteinExistence type="predicted"/>
<name>A0AA39J934_ARMTA</name>
<dbReference type="EMBL" id="JAUEPS010000106">
    <property type="protein sequence ID" value="KAK0437715.1"/>
    <property type="molecule type" value="Genomic_DNA"/>
</dbReference>
<evidence type="ECO:0000256" key="1">
    <source>
        <dbReference type="SAM" id="MobiDB-lite"/>
    </source>
</evidence>
<dbReference type="GeneID" id="85351757"/>
<keyword evidence="3" id="KW-1185">Reference proteome</keyword>
<feature type="compositionally biased region" description="Polar residues" evidence="1">
    <location>
        <begin position="26"/>
        <end position="58"/>
    </location>
</feature>
<dbReference type="Proteomes" id="UP001175211">
    <property type="component" value="Unassembled WGS sequence"/>
</dbReference>
<evidence type="ECO:0000313" key="3">
    <source>
        <dbReference type="Proteomes" id="UP001175211"/>
    </source>
</evidence>